<feature type="compositionally biased region" description="Pro residues" evidence="5">
    <location>
        <begin position="2652"/>
        <end position="2677"/>
    </location>
</feature>
<dbReference type="InterPro" id="IPR011050">
    <property type="entry name" value="Pectin_lyase_fold/virulence"/>
</dbReference>
<reference evidence="8 9" key="1">
    <citation type="journal article" date="2015" name="Genome Biol. Evol.">
        <title>Comparative Genomics of a Bacterivorous Green Alga Reveals Evolutionary Causalities and Consequences of Phago-Mixotrophic Mode of Nutrition.</title>
        <authorList>
            <person name="Burns J.A."/>
            <person name="Paasch A."/>
            <person name="Narechania A."/>
            <person name="Kim E."/>
        </authorList>
    </citation>
    <scope>NUCLEOTIDE SEQUENCE [LARGE SCALE GENOMIC DNA]</scope>
    <source>
        <strain evidence="8 9">PLY_AMNH</strain>
    </source>
</reference>
<feature type="compositionally biased region" description="Low complexity" evidence="5">
    <location>
        <begin position="2134"/>
        <end position="2147"/>
    </location>
</feature>
<feature type="compositionally biased region" description="Polar residues" evidence="5">
    <location>
        <begin position="2089"/>
        <end position="2102"/>
    </location>
</feature>
<dbReference type="PANTHER" id="PTHR46769:SF2">
    <property type="entry name" value="FIBROCYSTIN-L ISOFORM 2 PRECURSOR-RELATED"/>
    <property type="match status" value="1"/>
</dbReference>
<feature type="region of interest" description="Disordered" evidence="5">
    <location>
        <begin position="967"/>
        <end position="1027"/>
    </location>
</feature>
<comment type="subcellular location">
    <subcellularLocation>
        <location evidence="1">Cell membrane</location>
    </subcellularLocation>
</comment>
<feature type="region of interest" description="Disordered" evidence="5">
    <location>
        <begin position="2071"/>
        <end position="2102"/>
    </location>
</feature>
<dbReference type="Gene3D" id="2.60.220.30">
    <property type="match status" value="1"/>
</dbReference>
<evidence type="ECO:0000256" key="6">
    <source>
        <dbReference type="SAM" id="Phobius"/>
    </source>
</evidence>
<feature type="compositionally biased region" description="Polar residues" evidence="5">
    <location>
        <begin position="3271"/>
        <end position="3286"/>
    </location>
</feature>
<evidence type="ECO:0000313" key="9">
    <source>
        <dbReference type="Proteomes" id="UP001190700"/>
    </source>
</evidence>
<keyword evidence="4" id="KW-0325">Glycoprotein</keyword>
<proteinExistence type="predicted"/>
<dbReference type="PRINTS" id="PR01217">
    <property type="entry name" value="PRICHEXTENSN"/>
</dbReference>
<dbReference type="Pfam" id="PF24606">
    <property type="entry name" value="CEMIP_beta-hel"/>
    <property type="match status" value="1"/>
</dbReference>
<feature type="compositionally biased region" description="Pro residues" evidence="5">
    <location>
        <begin position="2513"/>
        <end position="2534"/>
    </location>
</feature>
<feature type="region of interest" description="Disordered" evidence="5">
    <location>
        <begin position="3303"/>
        <end position="3339"/>
    </location>
</feature>
<dbReference type="Pfam" id="PF10162">
    <property type="entry name" value="G8"/>
    <property type="match status" value="2"/>
</dbReference>
<protein>
    <recommendedName>
        <fullName evidence="7">G8 domain-containing protein</fullName>
    </recommendedName>
</protein>
<keyword evidence="2" id="KW-1003">Cell membrane</keyword>
<keyword evidence="6" id="KW-0472">Membrane</keyword>
<organism evidence="8 9">
    <name type="scientific">Cymbomonas tetramitiformis</name>
    <dbReference type="NCBI Taxonomy" id="36881"/>
    <lineage>
        <taxon>Eukaryota</taxon>
        <taxon>Viridiplantae</taxon>
        <taxon>Chlorophyta</taxon>
        <taxon>Pyramimonadophyceae</taxon>
        <taxon>Pyramimonadales</taxon>
        <taxon>Pyramimonadaceae</taxon>
        <taxon>Cymbomonas</taxon>
    </lineage>
</organism>
<dbReference type="PROSITE" id="PS51484">
    <property type="entry name" value="G8"/>
    <property type="match status" value="2"/>
</dbReference>
<feature type="compositionally biased region" description="Low complexity" evidence="5">
    <location>
        <begin position="3306"/>
        <end position="3320"/>
    </location>
</feature>
<evidence type="ECO:0000259" key="7">
    <source>
        <dbReference type="PROSITE" id="PS51484"/>
    </source>
</evidence>
<keyword evidence="6" id="KW-1133">Transmembrane helix</keyword>
<name>A0AAE0FNJ8_9CHLO</name>
<feature type="region of interest" description="Disordered" evidence="5">
    <location>
        <begin position="1"/>
        <end position="58"/>
    </location>
</feature>
<accession>A0AAE0FNJ8</accession>
<feature type="compositionally biased region" description="Low complexity" evidence="5">
    <location>
        <begin position="967"/>
        <end position="979"/>
    </location>
</feature>
<evidence type="ECO:0000256" key="4">
    <source>
        <dbReference type="ARBA" id="ARBA00023180"/>
    </source>
</evidence>
<keyword evidence="9" id="KW-1185">Reference proteome</keyword>
<feature type="region of interest" description="Disordered" evidence="5">
    <location>
        <begin position="3267"/>
        <end position="3289"/>
    </location>
</feature>
<keyword evidence="3" id="KW-0732">Signal</keyword>
<dbReference type="InterPro" id="IPR012334">
    <property type="entry name" value="Pectin_lyas_fold"/>
</dbReference>
<evidence type="ECO:0000256" key="1">
    <source>
        <dbReference type="ARBA" id="ARBA00004236"/>
    </source>
</evidence>
<feature type="region of interest" description="Disordered" evidence="5">
    <location>
        <begin position="3191"/>
        <end position="3218"/>
    </location>
</feature>
<feature type="compositionally biased region" description="Low complexity" evidence="5">
    <location>
        <begin position="2564"/>
        <end position="2580"/>
    </location>
</feature>
<feature type="non-terminal residue" evidence="8">
    <location>
        <position position="1"/>
    </location>
</feature>
<feature type="compositionally biased region" description="Pro residues" evidence="5">
    <location>
        <begin position="2148"/>
        <end position="2162"/>
    </location>
</feature>
<dbReference type="Proteomes" id="UP001190700">
    <property type="component" value="Unassembled WGS sequence"/>
</dbReference>
<sequence length="3427" mass="365523">SPTVSPTATSAGRRRLAAVPYPPPPSDPHPTSMPAYTPEAFAPAVKPDPSGAKPRRRSPTIHLADAAHREKALNAHLREQFNITDVPAHRIKSPLTPGSQEGVASSRRALQSAWTWSDTATWGGNCPPNTCELDTEIVLILAGQVMTLDMDIRVRILIVEGELHLSDDKDLVIEAEAIIVNGAGAVLQAGTVSQPHARNVEIVLCGDIYTPMLPVFGIKVLAVHSQGRISLHGTPTSAWTRLALPAYPGDTTLTLQSGVDWVVGDLIVLAPTSALWSEDEAFTVVGVGGGGTVLTLNASVAYTHAAHTETVTSDHGARSIEMYAEVAKLNRNIKIHGVHRRHLSSGTTLLEDGTRVSWQDNSTREFHVANQFGAQVMMFELADAQLHHVELNFMGQAFQMGRYAVHFHKSIDMTGSQMTNCVVHRSFNRVLTIHATDHLLVQNNVGYDIMGNAIFLEEGGETENRIERNLVIRNVNSLSLQSEDAVASAFWISNPTNYFEGNVAAGCMEHGFWFDLIDKVMATSLDLPHAQNINPQTSPLGSFNNNVAHSTRRGLRIMLHFQPTERTYMWNFTGYANEFGTEITPNDSLHPSTVGITEVSFENFRLADNSIANFLIACTTPAGNWFGPQVNNALVVGRSGVQWGTAARLTGKGVWFGGPATRFAWVNGSTFANFGSDTSVFGGCNDCMPLAGGQEHRLSDIRFENCATRFGYQWAHECTYYDIDGTSTGYAGGWATQATNLLPFTTGTSSIDGSQVTQHCWMATFGGAVCDSTVKMRYLTWDNADPMDLNHKVVKFTSRHGTQFVQPHKAMHGITNYAGAPCPGCGDHAILPSNEVYTFHPCYGHNGMSCPDGSSGTSADWFVQPKVVQIAGHLMEEGESLAIRMRRMSDPYLFSEVWNNGQGDDDKVYTISNGQSLAEASWSAAQSASSSALGTWYYDEPENKFSLVVNQQASEYGRRFDIKPRPSARLAAAATRSAPPAQPPTAPSILLPPPLPPYPPLLPHGPPPLPPPPPPPPPPIPPPPPPYGEFLWSDPATWASINKAVPVDGDEVEVPGHWTLVVDTHTAVVRKVSVLGVLTFSTEVDASLSTYHLHVSKFGNVSIGSVAEPHRRQASILLHGDRLEDQTNPMATSKSIIVEGGMQMIGPECSASWAKLALTASAGATSVTINVPAQQAADCWLVGDKLVVTPSRFFGNRHEYDEVTVTAVETSSEGLITLQLDAALAYAHVGLTEISGGGLSVQLAAEVGRLSRNLRVEGADGDTLSSTYQQFGARLTTEGGGELHLRGVEFYRAGQLGGYGTYPDAVALYQTDKATVEHCAFHDLYHVALGVYASSSAHVRNNVMFGGSPSASPGFRIMAVALFAKDAEAHFAGNLLIGSKNGNGRDAANCLASDNYLEADAGISQRYRRSTVTNNVAVGCEVGYFLRGADCGSGNHEGNEVRSALTGYWFYGRRNTHCVEISGLIAWRTDVGIYSGFLPESWGGAMLSLHPTGTAREFRLRGFKAVQNKETSLAFINFNAAPQDNVYLTFHITGCLFAGGFEAAGAPSEDWAETGVWLPVYTAGTSWSNHQLEVSEGPHLMGSDTIRAQTYLNNSVFVSFKYGSKAISVFQRQKEVTHPCKTASLTFQDTELDNRVWYPPSGRTAGGLNSKCTHAWDKDCCSEVHCDAHRHLLILDTDGSLLGVSGATSGSIISRWDVGMVNPDVFADTVPLRLANKFTDLASEIDASRQGVARPGCEWVAGWDAYRCAGDAGRHRMLYVKSLDGDGMTRRFGPISVSSCVTPDAEGVCSDAVVDTLSGMPWWRHSAGNHHRRSAFYLIVRMDRQHSIFLTGNAPKKLQFTMLDAEPEDNVMMTLDFPRPNAIQVQRRSLANGSWTAVEEYPRCNYTWVSGQGNIPMTPLSTVYSEVASLPSGTHYRNKTAQKFSFVLKGSDTLVVEEQYEVRLTLSLQVSHSDFYAASGTDGLTRYIALLMGIPTSKVQVAGMGSIGGDGACAGWSCSRKLLGAKGSLGTRSGPATTVMEELVDGEWREVPEAEVDATGPQPLQRNPRRVRSMRRRLEGEEGTEIVLVAEGNSTKPPEDDGYEGEMEQYTQESQTSSKLNNGADSVLKSIYSGAMSSELGVPVNEALVEPAEAPVEPPGAGASAPTPLSPSPPPPSPPYPPANTRLRTPVTIGLEGGSTEASSGAALQTLYTRILDRNAQLCTKLLVSETVKVAAAVASPARGVSLQNAEGVVNGGVATFSDLKVIADRRAWTTVTISSGISVTLRFTTNVANISATLTLTLTPPTPSFPSGFTCEFACQDGERCPCHAYECEDATAASRLARTRASPVCLKTILQHCAAHPSDHGCAKYLASASEVADISSTAGGSIASATPAMGGKGAGLHIPGGALDADATLAVGEYDAADISAALDPASESASSTFLALTPHGQTFTTPVTVQIPYRKAPGINMKLMYAADASSTSFSALQGVSYSDHSVDVGIATVSISRFSVYVVTTDGAAPSGWSMWPRRPPPPPPLCSPRATFPPPSPPPPPPLPSRASLSAPAMPPHLPLHRLLLALPLPAHPAFPSSSQSTSALPSTPISSPPSPPTSQPVPPPPSPPVPPYPPGTFGWPPPVPSPPSPPRRSTSSLPPPFPATALSSTTLPRLRPSTSAPAPPPPPSSPPPPSPPPPSPSPPPPRILSGIQHWGPSSGRLPEASFVESCALSSTRRAVFLHSLPLRAACAAQLKWGLALRLFLHLRHPSSPASPAPCLASHPLSPPPQSPPPLHQFLLLSLSPSTSPPSPLPPPPDSPPIVVPSVTSTVTFSSLTIDTFEDPDFAYSFQIEFKEQIAAAAGVPTEDVTILSITEGSIAVNSVVVYTSVVKASEEGSSVESDADATPVVNATQLAENFTAVINAMPKTVFAKQSFEEFGEVVSANVSQEEILVYNMLNDPKAYFQLLGEQDDFASSQEFFSHSVATVAAALRQDPAMLTALVSRLVLSGTDSELYNMRGLQHLNFDSAHSELPSLNDIARFIDSADFSQEGIMGYLDSLLVAASDDGEFSDLMDNFTNSSDLLAAVGDLVDLASNISDEAANATVDEAVDEEWNDVAVDNNTAVVASDELAPGSSIPAVLNLTNLRVQVTGQHRYNYDEPALTWLFSIAELGDVGVLCGFGVGTYDLSVRIVSDVGRMLFGGMCQVNVYNASDTPPLPLGTVAWPNPPTPPAPPPAPPSPRPPPYLAATSLEQAPLQSDVGISDEESGGDGMLTIIIVVSCVAACLLAALAVHTYRRSQQRVQPETPTGRSNRANSLFLGWRPRSATSLLPRFGSGSSAAADSTSSHEALTSTNSFEPGSKYSSKQFSEIDDSEEAHIDLTAFQVEHKRDPTISTNTVLIHTTEKSTPSTPQISAASGTAESNSPEVLSAALKKSSPASSRMSTPLLGDSGLPMAA</sequence>
<feature type="region of interest" description="Disordered" evidence="5">
    <location>
        <begin position="3373"/>
        <end position="3427"/>
    </location>
</feature>
<dbReference type="SUPFAM" id="SSF51126">
    <property type="entry name" value="Pectin lyase-like"/>
    <property type="match status" value="2"/>
</dbReference>
<dbReference type="InterPro" id="IPR055401">
    <property type="entry name" value="CEMIP_beta-hel_dom"/>
</dbReference>
<feature type="transmembrane region" description="Helical" evidence="6">
    <location>
        <begin position="3243"/>
        <end position="3263"/>
    </location>
</feature>
<dbReference type="PANTHER" id="PTHR46769">
    <property type="entry name" value="POLYCYSTIC KIDNEY AND HEPATIC DISEASE 1 (AUTOSOMAL RECESSIVE)-LIKE 1"/>
    <property type="match status" value="1"/>
</dbReference>
<feature type="compositionally biased region" description="Polar residues" evidence="5">
    <location>
        <begin position="3321"/>
        <end position="3338"/>
    </location>
</feature>
<dbReference type="InterPro" id="IPR019316">
    <property type="entry name" value="G8_domain"/>
</dbReference>
<feature type="region of interest" description="Disordered" evidence="5">
    <location>
        <begin position="2513"/>
        <end position="2544"/>
    </location>
</feature>
<feature type="compositionally biased region" description="Pro residues" evidence="5">
    <location>
        <begin position="3196"/>
        <end position="3216"/>
    </location>
</feature>
<feature type="compositionally biased region" description="Low complexity" evidence="5">
    <location>
        <begin position="3399"/>
        <end position="3411"/>
    </location>
</feature>
<dbReference type="EMBL" id="LGRX02015975">
    <property type="protein sequence ID" value="KAK3262755.1"/>
    <property type="molecule type" value="Genomic_DNA"/>
</dbReference>
<comment type="caution">
    <text evidence="8">The sequence shown here is derived from an EMBL/GenBank/DDBJ whole genome shotgun (WGS) entry which is preliminary data.</text>
</comment>
<gene>
    <name evidence="8" type="ORF">CYMTET_28401</name>
</gene>
<evidence type="ECO:0000256" key="2">
    <source>
        <dbReference type="ARBA" id="ARBA00022475"/>
    </source>
</evidence>
<feature type="region of interest" description="Disordered" evidence="5">
    <location>
        <begin position="2564"/>
        <end position="2691"/>
    </location>
</feature>
<dbReference type="Gene3D" id="2.160.20.10">
    <property type="entry name" value="Single-stranded right-handed beta-helix, Pectin lyase-like"/>
    <property type="match status" value="1"/>
</dbReference>
<feature type="compositionally biased region" description="Polar residues" evidence="5">
    <location>
        <begin position="1"/>
        <end position="10"/>
    </location>
</feature>
<feature type="domain" description="G8" evidence="7">
    <location>
        <begin position="120"/>
        <end position="244"/>
    </location>
</feature>
<feature type="compositionally biased region" description="Polar residues" evidence="5">
    <location>
        <begin position="3373"/>
        <end position="3397"/>
    </location>
</feature>
<dbReference type="GO" id="GO:0005886">
    <property type="term" value="C:plasma membrane"/>
    <property type="evidence" value="ECO:0007669"/>
    <property type="project" value="UniProtKB-SubCell"/>
</dbReference>
<evidence type="ECO:0000313" key="8">
    <source>
        <dbReference type="EMBL" id="KAK3262755.1"/>
    </source>
</evidence>
<dbReference type="InterPro" id="IPR052387">
    <property type="entry name" value="Fibrocystin"/>
</dbReference>
<evidence type="ECO:0000256" key="5">
    <source>
        <dbReference type="SAM" id="MobiDB-lite"/>
    </source>
</evidence>
<feature type="region of interest" description="Disordered" evidence="5">
    <location>
        <begin position="2134"/>
        <end position="2168"/>
    </location>
</feature>
<feature type="domain" description="G8" evidence="7">
    <location>
        <begin position="1036"/>
        <end position="1158"/>
    </location>
</feature>
<dbReference type="SMART" id="SM01225">
    <property type="entry name" value="G8"/>
    <property type="match status" value="2"/>
</dbReference>
<keyword evidence="6" id="KW-0812">Transmembrane</keyword>
<feature type="compositionally biased region" description="Pro residues" evidence="5">
    <location>
        <begin position="2581"/>
        <end position="2621"/>
    </location>
</feature>
<evidence type="ECO:0000256" key="3">
    <source>
        <dbReference type="ARBA" id="ARBA00022729"/>
    </source>
</evidence>
<feature type="compositionally biased region" description="Pro residues" evidence="5">
    <location>
        <begin position="980"/>
        <end position="1027"/>
    </location>
</feature>